<evidence type="ECO:0008006" key="3">
    <source>
        <dbReference type="Google" id="ProtNLM"/>
    </source>
</evidence>
<dbReference type="InterPro" id="IPR032598">
    <property type="entry name" value="RsaM-like"/>
</dbReference>
<dbReference type="Gene3D" id="3.10.450.610">
    <property type="match status" value="1"/>
</dbReference>
<reference evidence="2" key="1">
    <citation type="submission" date="2018-05" db="EMBL/GenBank/DDBJ databases">
        <authorList>
            <person name="Lanie J.A."/>
            <person name="Ng W.-L."/>
            <person name="Kazmierczak K.M."/>
            <person name="Andrzejewski T.M."/>
            <person name="Davidsen T.M."/>
            <person name="Wayne K.J."/>
            <person name="Tettelin H."/>
            <person name="Glass J.I."/>
            <person name="Rusch D."/>
            <person name="Podicherti R."/>
            <person name="Tsui H.-C.T."/>
            <person name="Winkler M.E."/>
        </authorList>
    </citation>
    <scope>NUCLEOTIDE SEQUENCE</scope>
    <source>
        <strain evidence="2">KNB</strain>
    </source>
</reference>
<dbReference type="AlphaFoldDB" id="A0A2X0QVP8"/>
<sequence>MASHHQQPANHSRQESPGLPHLSRDGYIRLAYQTFQQLQMTCLYSGMDDDRPVTSGFGASATSITGFTEWVSHGIPAITIGWDWKLAGTDGKSCLLQTGIPGRNLMFIDQHGQDLGTEQTTTILIDWIKTFDWQTETMSNISY</sequence>
<dbReference type="EMBL" id="LS423452">
    <property type="protein sequence ID" value="SPS05577.1"/>
    <property type="molecule type" value="Genomic_DNA"/>
</dbReference>
<protein>
    <recommendedName>
        <fullName evidence="3">DUF4902 domain-containing protein</fullName>
    </recommendedName>
</protein>
<name>A0A2X0QVP8_9PROT</name>
<evidence type="ECO:0000313" key="2">
    <source>
        <dbReference type="EMBL" id="SPS05577.1"/>
    </source>
</evidence>
<dbReference type="Pfam" id="PF16245">
    <property type="entry name" value="DUF4902"/>
    <property type="match status" value="1"/>
</dbReference>
<organism evidence="2">
    <name type="scientific">Candidatus Nitrotoga fabula</name>
    <dbReference type="NCBI Taxonomy" id="2182327"/>
    <lineage>
        <taxon>Bacteria</taxon>
        <taxon>Pseudomonadati</taxon>
        <taxon>Pseudomonadota</taxon>
        <taxon>Betaproteobacteria</taxon>
        <taxon>Nitrosomonadales</taxon>
        <taxon>Gallionellaceae</taxon>
        <taxon>Candidatus Nitrotoga</taxon>
    </lineage>
</organism>
<feature type="compositionally biased region" description="Polar residues" evidence="1">
    <location>
        <begin position="1"/>
        <end position="11"/>
    </location>
</feature>
<feature type="region of interest" description="Disordered" evidence="1">
    <location>
        <begin position="1"/>
        <end position="20"/>
    </location>
</feature>
<gene>
    <name evidence="2" type="ORF">NITFAB_1167</name>
</gene>
<evidence type="ECO:0000256" key="1">
    <source>
        <dbReference type="SAM" id="MobiDB-lite"/>
    </source>
</evidence>
<accession>A0A2X0QVP8</accession>
<proteinExistence type="predicted"/>